<dbReference type="InterPro" id="IPR004710">
    <property type="entry name" value="Bilac:Na_transpt"/>
</dbReference>
<sequence length="299" mass="31931">MQASVLTEVLLPLALAFVMFGMGLTLTLADFARLLKAPKAVITGFIGQIILLPLLALGLCFVFGLPDYIAVGVMVLAACPGGTTSNLISHIAKANLALSVSLTAISTIACVFSTPFIIQFALDYFVKENAPDFSIIQTVIGLVGISIVPVILGMTIRRVNSRFATKTESFFRQFSMYFMLLMIVGVLVSERNNLAASFESAFLACLTLNLLSVLLGLGLAKLSNLAFKDSLTLAIEIGVQNAALAMLICITFLDSPDYAIAPGVYGVAMYIGPTLLALWAKRKMRNEQPSAPLHKTGSV</sequence>
<dbReference type="InterPro" id="IPR038770">
    <property type="entry name" value="Na+/solute_symporter_sf"/>
</dbReference>
<dbReference type="PANTHER" id="PTHR10361">
    <property type="entry name" value="SODIUM-BILE ACID COTRANSPORTER"/>
    <property type="match status" value="1"/>
</dbReference>
<feature type="transmembrane region" description="Helical" evidence="5">
    <location>
        <begin position="200"/>
        <end position="219"/>
    </location>
</feature>
<feature type="transmembrane region" description="Helical" evidence="5">
    <location>
        <begin position="169"/>
        <end position="188"/>
    </location>
</feature>
<dbReference type="Gene3D" id="1.20.1530.20">
    <property type="match status" value="1"/>
</dbReference>
<dbReference type="OrthoDB" id="9806785at2"/>
<evidence type="ECO:0000256" key="5">
    <source>
        <dbReference type="SAM" id="Phobius"/>
    </source>
</evidence>
<comment type="subcellular location">
    <subcellularLocation>
        <location evidence="1">Membrane</location>
        <topology evidence="1">Multi-pass membrane protein</topology>
    </subcellularLocation>
</comment>
<dbReference type="AlphaFoldDB" id="A0A0B3ZD16"/>
<proteinExistence type="predicted"/>
<dbReference type="GO" id="GO:0016020">
    <property type="term" value="C:membrane"/>
    <property type="evidence" value="ECO:0007669"/>
    <property type="project" value="UniProtKB-SubCell"/>
</dbReference>
<feature type="transmembrane region" description="Helical" evidence="5">
    <location>
        <begin position="134"/>
        <end position="157"/>
    </location>
</feature>
<evidence type="ECO:0000313" key="6">
    <source>
        <dbReference type="EMBL" id="KHT56413.1"/>
    </source>
</evidence>
<feature type="transmembrane region" description="Helical" evidence="5">
    <location>
        <begin position="96"/>
        <end position="122"/>
    </location>
</feature>
<evidence type="ECO:0000256" key="1">
    <source>
        <dbReference type="ARBA" id="ARBA00004141"/>
    </source>
</evidence>
<evidence type="ECO:0000256" key="3">
    <source>
        <dbReference type="ARBA" id="ARBA00022989"/>
    </source>
</evidence>
<dbReference type="EMBL" id="JWLW01000005">
    <property type="protein sequence ID" value="KHT56413.1"/>
    <property type="molecule type" value="Genomic_DNA"/>
</dbReference>
<accession>A0A0B3ZD16</accession>
<organism evidence="6 7">
    <name type="scientific">Alteromonas marina</name>
    <dbReference type="NCBI Taxonomy" id="203795"/>
    <lineage>
        <taxon>Bacteria</taxon>
        <taxon>Pseudomonadati</taxon>
        <taxon>Pseudomonadota</taxon>
        <taxon>Gammaproteobacteria</taxon>
        <taxon>Alteromonadales</taxon>
        <taxon>Alteromonadaceae</taxon>
        <taxon>Alteromonas/Salinimonas group</taxon>
        <taxon>Alteromonas</taxon>
    </lineage>
</organism>
<keyword evidence="4 5" id="KW-0472">Membrane</keyword>
<evidence type="ECO:0000256" key="4">
    <source>
        <dbReference type="ARBA" id="ARBA00023136"/>
    </source>
</evidence>
<reference evidence="6 7" key="1">
    <citation type="submission" date="2014-12" db="EMBL/GenBank/DDBJ databases">
        <title>Genome sequencing of Alteromonas marina AD001.</title>
        <authorList>
            <person name="Adrian T.G.S."/>
            <person name="Chan K.G."/>
        </authorList>
    </citation>
    <scope>NUCLEOTIDE SEQUENCE [LARGE SCALE GENOMIC DNA]</scope>
    <source>
        <strain evidence="6 7">AD001</strain>
    </source>
</reference>
<keyword evidence="3 5" id="KW-1133">Transmembrane helix</keyword>
<feature type="transmembrane region" description="Helical" evidence="5">
    <location>
        <begin position="41"/>
        <end position="64"/>
    </location>
</feature>
<comment type="caution">
    <text evidence="6">The sequence shown here is derived from an EMBL/GenBank/DDBJ whole genome shotgun (WGS) entry which is preliminary data.</text>
</comment>
<keyword evidence="2 5" id="KW-0812">Transmembrane</keyword>
<feature type="transmembrane region" description="Helical" evidence="5">
    <location>
        <begin position="231"/>
        <end position="253"/>
    </location>
</feature>
<dbReference type="PANTHER" id="PTHR10361:SF24">
    <property type="entry name" value="P3 PROTEIN"/>
    <property type="match status" value="1"/>
</dbReference>
<dbReference type="Proteomes" id="UP000031197">
    <property type="component" value="Unassembled WGS sequence"/>
</dbReference>
<name>A0A0B3ZD16_9ALTE</name>
<feature type="transmembrane region" description="Helical" evidence="5">
    <location>
        <begin position="70"/>
        <end position="89"/>
    </location>
</feature>
<feature type="transmembrane region" description="Helical" evidence="5">
    <location>
        <begin position="259"/>
        <end position="280"/>
    </location>
</feature>
<dbReference type="Pfam" id="PF01758">
    <property type="entry name" value="SBF"/>
    <property type="match status" value="1"/>
</dbReference>
<evidence type="ECO:0000256" key="2">
    <source>
        <dbReference type="ARBA" id="ARBA00022692"/>
    </source>
</evidence>
<dbReference type="RefSeq" id="WP_039216939.1">
    <property type="nucleotide sequence ID" value="NZ_JWLW01000005.1"/>
</dbReference>
<keyword evidence="7" id="KW-1185">Reference proteome</keyword>
<dbReference type="InterPro" id="IPR002657">
    <property type="entry name" value="BilAc:Na_symport/Acr3"/>
</dbReference>
<evidence type="ECO:0000313" key="7">
    <source>
        <dbReference type="Proteomes" id="UP000031197"/>
    </source>
</evidence>
<protein>
    <submittedName>
        <fullName evidence="6">Bile acid:sodium symporter</fullName>
    </submittedName>
</protein>
<feature type="transmembrane region" description="Helical" evidence="5">
    <location>
        <begin position="6"/>
        <end position="29"/>
    </location>
</feature>
<gene>
    <name evidence="6" type="ORF">RJ41_03395</name>
</gene>